<dbReference type="AlphaFoldDB" id="A0A6S6QMS7"/>
<dbReference type="SMART" id="SM00331">
    <property type="entry name" value="PP2C_SIG"/>
    <property type="match status" value="1"/>
</dbReference>
<dbReference type="InterPro" id="IPR045768">
    <property type="entry name" value="SpoIIE_N"/>
</dbReference>
<dbReference type="SUPFAM" id="SSF81606">
    <property type="entry name" value="PP2C-like"/>
    <property type="match status" value="1"/>
</dbReference>
<reference evidence="4 5" key="1">
    <citation type="journal article" date="2016" name="Int. J. Syst. Evol. Microbiol.">
        <title>Descriptions of Anaerotaenia torta gen. nov., sp. nov. and Anaerocolumna cellulosilytica gen. nov., sp. nov. isolated from a methanogenic reactor of cattle waste.</title>
        <authorList>
            <person name="Uek A."/>
            <person name="Ohtaki Y."/>
            <person name="Kaku N."/>
            <person name="Ueki K."/>
        </authorList>
    </citation>
    <scope>NUCLEOTIDE SEQUENCE [LARGE SCALE GENOMIC DNA]</scope>
    <source>
        <strain evidence="4 5">SN021</strain>
    </source>
</reference>
<keyword evidence="2" id="KW-0472">Membrane</keyword>
<keyword evidence="2" id="KW-1133">Transmembrane helix</keyword>
<feature type="transmembrane region" description="Helical" evidence="2">
    <location>
        <begin position="29"/>
        <end position="45"/>
    </location>
</feature>
<keyword evidence="1" id="KW-0378">Hydrolase</keyword>
<sequence>MARAVFMGMNPIGMGYFAAVFLEKKSRMFIMFTVLLGMLTAMPYADVLKYLIIMVVISVITALAEFNNKRVSMNTVGVLTAVITASMTITDGLLSNNLGYYLLLGLGEGAAIFAFALIFRKGLEPLLAGIQGQALDNEQIISLAVMLSVVIYGLPEFEGIGFSITMTAALFSVLLTGYKYGVGYGALLGAACGIILSIRTGEINQIGLMCMLGILAGTFREMGRFITFLVYCAGAIVLGELYQKSQLDLSGFGALISCAVLFFLLPKTLTEKVYAGEKVGEEDVFVSQNIQNIAKSKLKDFSESFYSLSNTFAAISEKKASLDKKDKSLLFDELSEQLCKDCTNCNLCWKSNFYDTYQGAYYIMDVVEKNGTIALKEVPESFAGRCICLEHFVAETRRVLEVAKLNLSWHNRLAESREAIAGQLSEVANIIDDFSNDLYRGGDTPDMIKRRLVYQLKMNHVVVQRIAVFDKRNDKQELYITAKTEKGRCVTTKEVAGIISKTFGKVMRPAESCKKVMSRDFDTFIFIEDVNYIVYTGMAKMTKEGARISGDNFSFINPDPGTVVMTLSDGMGTGEKACEESESVVELLEQFMEAGFKRESAIKLINSILVLKSGEQTFSTIDMSIINLYTGFCDFIKIGASTTFVKSGKNVETILSTTLPAGIINQMDYDVITRELKDGDFVIMATDGVIDCIPGEDKEQFISDFISELKMNNPQEIANAVLNQALELNQWVPKDDMTVLVAGFWNK</sequence>
<dbReference type="PANTHER" id="PTHR43156">
    <property type="entry name" value="STAGE II SPORULATION PROTEIN E-RELATED"/>
    <property type="match status" value="1"/>
</dbReference>
<feature type="transmembrane region" description="Helical" evidence="2">
    <location>
        <begin position="177"/>
        <end position="196"/>
    </location>
</feature>
<feature type="transmembrane region" description="Helical" evidence="2">
    <location>
        <begin position="6"/>
        <end position="22"/>
    </location>
</feature>
<feature type="transmembrane region" description="Helical" evidence="2">
    <location>
        <begin position="51"/>
        <end position="68"/>
    </location>
</feature>
<dbReference type="EMBL" id="AP023367">
    <property type="protein sequence ID" value="BCJ92643.1"/>
    <property type="molecule type" value="Genomic_DNA"/>
</dbReference>
<feature type="domain" description="PPM-type phosphatase" evidence="3">
    <location>
        <begin position="535"/>
        <end position="744"/>
    </location>
</feature>
<dbReference type="Proteomes" id="UP000515561">
    <property type="component" value="Chromosome"/>
</dbReference>
<dbReference type="Pfam" id="PF19732">
    <property type="entry name" value="SpoIIE_N"/>
    <property type="match status" value="1"/>
</dbReference>
<keyword evidence="5" id="KW-1185">Reference proteome</keyword>
<evidence type="ECO:0000313" key="4">
    <source>
        <dbReference type="EMBL" id="BCJ92643.1"/>
    </source>
</evidence>
<gene>
    <name evidence="4" type="ORF">acsn021_02120</name>
</gene>
<evidence type="ECO:0000256" key="1">
    <source>
        <dbReference type="ARBA" id="ARBA00022801"/>
    </source>
</evidence>
<evidence type="ECO:0000256" key="2">
    <source>
        <dbReference type="SAM" id="Phobius"/>
    </source>
</evidence>
<protein>
    <recommendedName>
        <fullName evidence="3">PPM-type phosphatase domain-containing protein</fullName>
    </recommendedName>
</protein>
<dbReference type="InterPro" id="IPR014221">
    <property type="entry name" value="SpoII_E"/>
</dbReference>
<feature type="transmembrane region" description="Helical" evidence="2">
    <location>
        <begin position="225"/>
        <end position="242"/>
    </location>
</feature>
<proteinExistence type="predicted"/>
<dbReference type="InterPro" id="IPR001932">
    <property type="entry name" value="PPM-type_phosphatase-like_dom"/>
</dbReference>
<dbReference type="GO" id="GO:0004722">
    <property type="term" value="F:protein serine/threonine phosphatase activity"/>
    <property type="evidence" value="ECO:0007669"/>
    <property type="project" value="InterPro"/>
</dbReference>
<dbReference type="KEGG" id="acel:acsn021_02120"/>
<dbReference type="InterPro" id="IPR052016">
    <property type="entry name" value="Bact_Sigma-Reg"/>
</dbReference>
<dbReference type="PROSITE" id="PS51746">
    <property type="entry name" value="PPM_2"/>
    <property type="match status" value="1"/>
</dbReference>
<accession>A0A6S6QMS7</accession>
<dbReference type="PANTHER" id="PTHR43156:SF2">
    <property type="entry name" value="STAGE II SPORULATION PROTEIN E"/>
    <property type="match status" value="1"/>
</dbReference>
<evidence type="ECO:0000313" key="5">
    <source>
        <dbReference type="Proteomes" id="UP000515561"/>
    </source>
</evidence>
<name>A0A6S6QMS7_9FIRM</name>
<dbReference type="InterPro" id="IPR036457">
    <property type="entry name" value="PPM-type-like_dom_sf"/>
</dbReference>
<dbReference type="Gene3D" id="3.60.40.10">
    <property type="entry name" value="PPM-type phosphatase domain"/>
    <property type="match status" value="1"/>
</dbReference>
<evidence type="ECO:0000259" key="3">
    <source>
        <dbReference type="PROSITE" id="PS51746"/>
    </source>
</evidence>
<dbReference type="NCBIfam" id="TIGR02865">
    <property type="entry name" value="spore_II_E"/>
    <property type="match status" value="1"/>
</dbReference>
<organism evidence="4 5">
    <name type="scientific">Anaerocolumna cellulosilytica</name>
    <dbReference type="NCBI Taxonomy" id="433286"/>
    <lineage>
        <taxon>Bacteria</taxon>
        <taxon>Bacillati</taxon>
        <taxon>Bacillota</taxon>
        <taxon>Clostridia</taxon>
        <taxon>Lachnospirales</taxon>
        <taxon>Lachnospiraceae</taxon>
        <taxon>Anaerocolumna</taxon>
    </lineage>
</organism>
<feature type="transmembrane region" description="Helical" evidence="2">
    <location>
        <begin position="100"/>
        <end position="119"/>
    </location>
</feature>
<dbReference type="Pfam" id="PF07228">
    <property type="entry name" value="SpoIIE"/>
    <property type="match status" value="1"/>
</dbReference>
<keyword evidence="2" id="KW-0812">Transmembrane</keyword>
<feature type="transmembrane region" description="Helical" evidence="2">
    <location>
        <begin position="249"/>
        <end position="265"/>
    </location>
</feature>
<dbReference type="SMART" id="SM00332">
    <property type="entry name" value="PP2Cc"/>
    <property type="match status" value="1"/>
</dbReference>